<sequence length="323" mass="37010">MFGDAHRIPALNSTFAIVFCTNIHFRFRIRWKLELLQTVFAGAMFLMAVFTAKPVFMTSIHHQQEQPLTFADLMMTLAKDTQLGYAPDTEPYKSIMERVGTKLNKSVMSGMTESDLNDKLYQKSRGTPLKHHVIWVIWKPKEGNVWKFSIRCTELAESSRTDSALSHNMHLRVGFLAVQMAVSEGLVEDAVVTPPRHRIKLVAMPMSPLMREEKVRDAMTWILLCFTLAFIPPVMEISALVVTETTNRYKRALRIRDVGYSCMYIGWLSYAYLTVLPICMLAGVALILIFRWIFLFFILLFVLAYISVMIMMSLIVGMFQNNG</sequence>
<comment type="caution">
    <text evidence="1">The sequence shown here is derived from an EMBL/GenBank/DDBJ whole genome shotgun (WGS) entry which is preliminary data.</text>
</comment>
<reference evidence="1 2" key="1">
    <citation type="journal article" date="2022" name="Genome Biol. Evol.">
        <title>The Spruce Budworm Genome: Reconstructing the Evolutionary History of Antifreeze Proteins.</title>
        <authorList>
            <person name="Beliveau C."/>
            <person name="Gagne P."/>
            <person name="Picq S."/>
            <person name="Vernygora O."/>
            <person name="Keeling C.I."/>
            <person name="Pinkney K."/>
            <person name="Doucet D."/>
            <person name="Wen F."/>
            <person name="Johnston J.S."/>
            <person name="Maaroufi H."/>
            <person name="Boyle B."/>
            <person name="Laroche J."/>
            <person name="Dewar K."/>
            <person name="Juretic N."/>
            <person name="Blackburn G."/>
            <person name="Nisole A."/>
            <person name="Brunet B."/>
            <person name="Brandao M."/>
            <person name="Lumley L."/>
            <person name="Duan J."/>
            <person name="Quan G."/>
            <person name="Lucarotti C.J."/>
            <person name="Roe A.D."/>
            <person name="Sperling F.A.H."/>
            <person name="Levesque R.C."/>
            <person name="Cusson M."/>
        </authorList>
    </citation>
    <scope>NUCLEOTIDE SEQUENCE [LARGE SCALE GENOMIC DNA]</scope>
    <source>
        <strain evidence="1">Glfc:IPQL:Cfum</strain>
    </source>
</reference>
<dbReference type="EMBL" id="CM046118">
    <property type="protein sequence ID" value="KAI8438064.1"/>
    <property type="molecule type" value="Genomic_DNA"/>
</dbReference>
<protein>
    <submittedName>
        <fullName evidence="1">Uncharacterized protein</fullName>
    </submittedName>
</protein>
<dbReference type="Proteomes" id="UP001064048">
    <property type="component" value="Chromosome 18"/>
</dbReference>
<evidence type="ECO:0000313" key="1">
    <source>
        <dbReference type="EMBL" id="KAI8438064.1"/>
    </source>
</evidence>
<keyword evidence="2" id="KW-1185">Reference proteome</keyword>
<accession>A0ACC0KNG1</accession>
<evidence type="ECO:0000313" key="2">
    <source>
        <dbReference type="Proteomes" id="UP001064048"/>
    </source>
</evidence>
<organism evidence="1 2">
    <name type="scientific">Choristoneura fumiferana</name>
    <name type="common">Spruce budworm moth</name>
    <name type="synonym">Archips fumiferana</name>
    <dbReference type="NCBI Taxonomy" id="7141"/>
    <lineage>
        <taxon>Eukaryota</taxon>
        <taxon>Metazoa</taxon>
        <taxon>Ecdysozoa</taxon>
        <taxon>Arthropoda</taxon>
        <taxon>Hexapoda</taxon>
        <taxon>Insecta</taxon>
        <taxon>Pterygota</taxon>
        <taxon>Neoptera</taxon>
        <taxon>Endopterygota</taxon>
        <taxon>Lepidoptera</taxon>
        <taxon>Glossata</taxon>
        <taxon>Ditrysia</taxon>
        <taxon>Tortricoidea</taxon>
        <taxon>Tortricidae</taxon>
        <taxon>Tortricinae</taxon>
        <taxon>Choristoneura</taxon>
    </lineage>
</organism>
<gene>
    <name evidence="1" type="ORF">MSG28_010708</name>
</gene>
<name>A0ACC0KNG1_CHOFU</name>
<proteinExistence type="predicted"/>